<accession>A0A1B6KWQ6</accession>
<dbReference type="InterPro" id="IPR043504">
    <property type="entry name" value="Peptidase_S1_PA_chymotrypsin"/>
</dbReference>
<dbReference type="InterPro" id="IPR001254">
    <property type="entry name" value="Trypsin_dom"/>
</dbReference>
<protein>
    <recommendedName>
        <fullName evidence="7">Peptidase S1 domain-containing protein</fullName>
    </recommendedName>
</protein>
<dbReference type="Pfam" id="PF00089">
    <property type="entry name" value="Trypsin"/>
    <property type="match status" value="1"/>
</dbReference>
<evidence type="ECO:0000256" key="2">
    <source>
        <dbReference type="ARBA" id="ARBA00022801"/>
    </source>
</evidence>
<feature type="signal peptide" evidence="6">
    <location>
        <begin position="1"/>
        <end position="17"/>
    </location>
</feature>
<keyword evidence="5" id="KW-1015">Disulfide bond</keyword>
<dbReference type="PANTHER" id="PTHR24276">
    <property type="entry name" value="POLYSERASE-RELATED"/>
    <property type="match status" value="1"/>
</dbReference>
<keyword evidence="4" id="KW-0865">Zymogen</keyword>
<keyword evidence="2" id="KW-0378">Hydrolase</keyword>
<dbReference type="InterPro" id="IPR050430">
    <property type="entry name" value="Peptidase_S1"/>
</dbReference>
<dbReference type="EMBL" id="GEBQ01024112">
    <property type="protein sequence ID" value="JAT15865.1"/>
    <property type="molecule type" value="Transcribed_RNA"/>
</dbReference>
<name>A0A1B6KWQ6_9HEMI</name>
<dbReference type="Gene3D" id="2.40.10.10">
    <property type="entry name" value="Trypsin-like serine proteases"/>
    <property type="match status" value="1"/>
</dbReference>
<evidence type="ECO:0000313" key="8">
    <source>
        <dbReference type="EMBL" id="JAT15865.1"/>
    </source>
</evidence>
<proteinExistence type="predicted"/>
<evidence type="ECO:0000259" key="7">
    <source>
        <dbReference type="PROSITE" id="PS50240"/>
    </source>
</evidence>
<feature type="chain" id="PRO_5008586929" description="Peptidase S1 domain-containing protein" evidence="6">
    <location>
        <begin position="18"/>
        <end position="237"/>
    </location>
</feature>
<dbReference type="SUPFAM" id="SSF50494">
    <property type="entry name" value="Trypsin-like serine proteases"/>
    <property type="match status" value="1"/>
</dbReference>
<evidence type="ECO:0000256" key="6">
    <source>
        <dbReference type="SAM" id="SignalP"/>
    </source>
</evidence>
<evidence type="ECO:0000256" key="1">
    <source>
        <dbReference type="ARBA" id="ARBA00022670"/>
    </source>
</evidence>
<sequence length="237" mass="26524">MFKLLFWTFTCFCTVSCSNNDHRIVRSPAIDSSGLGIYDAIVTSIQKHPYVVALMYENKFLCAGTIVSSSWIVTLGDCILRNMSVRTGNVRVRVGSSDSMLGGALYPVSKVNVHPKYKTPKYDYDYACIQINGNFQWSRKVQPLKLPKNEPKPNTVLVVAGWAYTTIPNDIVSGYEFSLMQGKMKWVAKKKCQAAWESYGVLWTDRIACVNDIGKRAICNGDWGDALVARGVFYGMI</sequence>
<dbReference type="AlphaFoldDB" id="A0A1B6KWQ6"/>
<dbReference type="SMART" id="SM00020">
    <property type="entry name" value="Tryp_SPc"/>
    <property type="match status" value="1"/>
</dbReference>
<keyword evidence="3" id="KW-0720">Serine protease</keyword>
<organism evidence="8">
    <name type="scientific">Graphocephala atropunctata</name>
    <dbReference type="NCBI Taxonomy" id="36148"/>
    <lineage>
        <taxon>Eukaryota</taxon>
        <taxon>Metazoa</taxon>
        <taxon>Ecdysozoa</taxon>
        <taxon>Arthropoda</taxon>
        <taxon>Hexapoda</taxon>
        <taxon>Insecta</taxon>
        <taxon>Pterygota</taxon>
        <taxon>Neoptera</taxon>
        <taxon>Paraneoptera</taxon>
        <taxon>Hemiptera</taxon>
        <taxon>Auchenorrhyncha</taxon>
        <taxon>Membracoidea</taxon>
        <taxon>Cicadellidae</taxon>
        <taxon>Cicadellinae</taxon>
        <taxon>Cicadellini</taxon>
        <taxon>Graphocephala</taxon>
    </lineage>
</organism>
<keyword evidence="1" id="KW-0645">Protease</keyword>
<evidence type="ECO:0000256" key="3">
    <source>
        <dbReference type="ARBA" id="ARBA00022825"/>
    </source>
</evidence>
<keyword evidence="6" id="KW-0732">Signal</keyword>
<dbReference type="PANTHER" id="PTHR24276:SF97">
    <property type="entry name" value="GH13245P2-RELATED"/>
    <property type="match status" value="1"/>
</dbReference>
<dbReference type="GO" id="GO:0006508">
    <property type="term" value="P:proteolysis"/>
    <property type="evidence" value="ECO:0007669"/>
    <property type="project" value="UniProtKB-KW"/>
</dbReference>
<evidence type="ECO:0000256" key="4">
    <source>
        <dbReference type="ARBA" id="ARBA00023145"/>
    </source>
</evidence>
<dbReference type="GO" id="GO:0004252">
    <property type="term" value="F:serine-type endopeptidase activity"/>
    <property type="evidence" value="ECO:0007669"/>
    <property type="project" value="InterPro"/>
</dbReference>
<gene>
    <name evidence="8" type="ORF">g.54584</name>
</gene>
<evidence type="ECO:0000256" key="5">
    <source>
        <dbReference type="ARBA" id="ARBA00023157"/>
    </source>
</evidence>
<dbReference type="FunFam" id="2.40.10.10:FF:000068">
    <property type="entry name" value="transmembrane protease serine 2"/>
    <property type="match status" value="1"/>
</dbReference>
<feature type="non-terminal residue" evidence="8">
    <location>
        <position position="237"/>
    </location>
</feature>
<dbReference type="PROSITE" id="PS50240">
    <property type="entry name" value="TRYPSIN_DOM"/>
    <property type="match status" value="1"/>
</dbReference>
<feature type="domain" description="Peptidase S1" evidence="7">
    <location>
        <begin position="37"/>
        <end position="237"/>
    </location>
</feature>
<reference evidence="8" key="1">
    <citation type="submission" date="2015-11" db="EMBL/GenBank/DDBJ databases">
        <title>De novo transcriptome assembly of four potential Pierce s Disease insect vectors from Arizona vineyards.</title>
        <authorList>
            <person name="Tassone E.E."/>
        </authorList>
    </citation>
    <scope>NUCLEOTIDE SEQUENCE</scope>
</reference>
<dbReference type="InterPro" id="IPR009003">
    <property type="entry name" value="Peptidase_S1_PA"/>
</dbReference>